<dbReference type="AlphaFoldDB" id="A0A8S1MUP6"/>
<feature type="coiled-coil region" evidence="1">
    <location>
        <begin position="234"/>
        <end position="282"/>
    </location>
</feature>
<feature type="coiled-coil region" evidence="1">
    <location>
        <begin position="92"/>
        <end position="147"/>
    </location>
</feature>
<protein>
    <submittedName>
        <fullName evidence="2">Uncharacterized protein</fullName>
    </submittedName>
</protein>
<dbReference type="Proteomes" id="UP000692954">
    <property type="component" value="Unassembled WGS sequence"/>
</dbReference>
<organism evidence="2 3">
    <name type="scientific">Paramecium sonneborni</name>
    <dbReference type="NCBI Taxonomy" id="65129"/>
    <lineage>
        <taxon>Eukaryota</taxon>
        <taxon>Sar</taxon>
        <taxon>Alveolata</taxon>
        <taxon>Ciliophora</taxon>
        <taxon>Intramacronucleata</taxon>
        <taxon>Oligohymenophorea</taxon>
        <taxon>Peniculida</taxon>
        <taxon>Parameciidae</taxon>
        <taxon>Paramecium</taxon>
    </lineage>
</organism>
<comment type="caution">
    <text evidence="2">The sequence shown here is derived from an EMBL/GenBank/DDBJ whole genome shotgun (WGS) entry which is preliminary data.</text>
</comment>
<reference evidence="2" key="1">
    <citation type="submission" date="2021-01" db="EMBL/GenBank/DDBJ databases">
        <authorList>
            <consortium name="Genoscope - CEA"/>
            <person name="William W."/>
        </authorList>
    </citation>
    <scope>NUCLEOTIDE SEQUENCE</scope>
</reference>
<keyword evidence="3" id="KW-1185">Reference proteome</keyword>
<gene>
    <name evidence="2" type="ORF">PSON_ATCC_30995.1.T0400295</name>
</gene>
<feature type="coiled-coil region" evidence="1">
    <location>
        <begin position="325"/>
        <end position="352"/>
    </location>
</feature>
<evidence type="ECO:0000313" key="3">
    <source>
        <dbReference type="Proteomes" id="UP000692954"/>
    </source>
</evidence>
<sequence>MIYQQKKEKKFQVVLTNCQQILITCEPLQLKKRIAKIDYTVPFEFMAMVNKKNNQLFQYDFTQQNENDEEYYLELIDIRIVYQNYLEQKDYLIKLQNENNSNKQTIQEQQKTYLDLLSQKEDLLNQNEKLQNQLNQKIQEIQILNLNLSTKGEDLQSLIKQNNEHIQNIIKEKDDYIKKQQKDYNQQMKELQEQIQLSLTTNDESLKKIEYLNKISFNQEEGRKYLQKQYQDAFQGIIQERDFIQNNYRQLEEKYLQQSNELELLKIEKEEQKKKISYLQTKFSNVKSSENSLIIQYDTLNKNFYIEKNQRSKMERKNKDLKLEIYFLNLESKILEQKIQDLRKKKQKLNLLD</sequence>
<dbReference type="OrthoDB" id="10386724at2759"/>
<name>A0A8S1MUP6_9CILI</name>
<proteinExistence type="predicted"/>
<accession>A0A8S1MUP6</accession>
<evidence type="ECO:0000256" key="1">
    <source>
        <dbReference type="SAM" id="Coils"/>
    </source>
</evidence>
<dbReference type="EMBL" id="CAJJDN010000040">
    <property type="protein sequence ID" value="CAD8080515.1"/>
    <property type="molecule type" value="Genomic_DNA"/>
</dbReference>
<evidence type="ECO:0000313" key="2">
    <source>
        <dbReference type="EMBL" id="CAD8080515.1"/>
    </source>
</evidence>
<keyword evidence="1" id="KW-0175">Coiled coil</keyword>